<dbReference type="InterPro" id="IPR050432">
    <property type="entry name" value="FAD-linked_Oxidoreductases_BP"/>
</dbReference>
<feature type="signal peptide" evidence="3">
    <location>
        <begin position="1"/>
        <end position="22"/>
    </location>
</feature>
<evidence type="ECO:0000256" key="1">
    <source>
        <dbReference type="ARBA" id="ARBA00005466"/>
    </source>
</evidence>
<dbReference type="AlphaFoldDB" id="A0A8S0XTK3"/>
<reference evidence="5 6" key="1">
    <citation type="submission" date="2020-01" db="EMBL/GenBank/DDBJ databases">
        <authorList>
            <person name="Gupta K D."/>
        </authorList>
    </citation>
    <scope>NUCLEOTIDE SEQUENCE [LARGE SCALE GENOMIC DNA]</scope>
</reference>
<evidence type="ECO:0000256" key="2">
    <source>
        <dbReference type="ARBA" id="ARBA00023002"/>
    </source>
</evidence>
<dbReference type="Pfam" id="PF08031">
    <property type="entry name" value="BBE"/>
    <property type="match status" value="1"/>
</dbReference>
<protein>
    <recommendedName>
        <fullName evidence="4">FAD-binding PCMH-type domain-containing protein</fullName>
    </recommendedName>
</protein>
<keyword evidence="2" id="KW-0560">Oxidoreductase</keyword>
<dbReference type="Proteomes" id="UP000467700">
    <property type="component" value="Unassembled WGS sequence"/>
</dbReference>
<dbReference type="PANTHER" id="PTHR13878:SF91">
    <property type="entry name" value="FAD BINDING DOMAIN PROTEIN (AFU_ORTHOLOGUE AFUA_6G12070)-RELATED"/>
    <property type="match status" value="1"/>
</dbReference>
<dbReference type="InterPro" id="IPR016166">
    <property type="entry name" value="FAD-bd_PCMH"/>
</dbReference>
<proteinExistence type="inferred from homology"/>
<evidence type="ECO:0000259" key="4">
    <source>
        <dbReference type="PROSITE" id="PS51387"/>
    </source>
</evidence>
<comment type="similarity">
    <text evidence="1">Belongs to the oxygen-dependent FAD-linked oxidoreductase family.</text>
</comment>
<dbReference type="PANTHER" id="PTHR13878">
    <property type="entry name" value="GULONOLACTONE OXIDASE"/>
    <property type="match status" value="1"/>
</dbReference>
<feature type="domain" description="FAD-binding PCMH-type" evidence="4">
    <location>
        <begin position="124"/>
        <end position="307"/>
    </location>
</feature>
<dbReference type="OrthoDB" id="9983560at2759"/>
<dbReference type="InterPro" id="IPR012951">
    <property type="entry name" value="BBE"/>
</dbReference>
<dbReference type="SUPFAM" id="SSF56176">
    <property type="entry name" value="FAD-binding/transporter-associated domain-like"/>
    <property type="match status" value="1"/>
</dbReference>
<dbReference type="GO" id="GO:0016491">
    <property type="term" value="F:oxidoreductase activity"/>
    <property type="evidence" value="ECO:0007669"/>
    <property type="project" value="UniProtKB-KW"/>
</dbReference>
<comment type="caution">
    <text evidence="5">The sequence shown here is derived from an EMBL/GenBank/DDBJ whole genome shotgun (WGS) entry which is preliminary data.</text>
</comment>
<dbReference type="GO" id="GO:0071949">
    <property type="term" value="F:FAD binding"/>
    <property type="evidence" value="ECO:0007669"/>
    <property type="project" value="InterPro"/>
</dbReference>
<keyword evidence="3" id="KW-0732">Signal</keyword>
<dbReference type="InterPro" id="IPR036318">
    <property type="entry name" value="FAD-bd_PCMH-like_sf"/>
</dbReference>
<evidence type="ECO:0000313" key="6">
    <source>
        <dbReference type="Proteomes" id="UP000467700"/>
    </source>
</evidence>
<feature type="chain" id="PRO_5035762417" description="FAD-binding PCMH-type domain-containing protein" evidence="3">
    <location>
        <begin position="23"/>
        <end position="575"/>
    </location>
</feature>
<dbReference type="Pfam" id="PF01565">
    <property type="entry name" value="FAD_binding_4"/>
    <property type="match status" value="1"/>
</dbReference>
<sequence length="575" mass="62988">MLEFLQASWGVLLASVFSVVDKNRPVTDIWRQLNTTIGGRLATSNPWPQPCFSSINGRPTHNDSSQCGTVCQNYFNQHIARSDVFAGYSATNFDMCMSNGDQCHLDFMNPSNPLAFSPPADCRQGSIPSYYIDVQGKDDVIAAFDFARKSGVPLVIKNTGHDFKGRSSGPGSLALWMHSMKYIHHAPEFVADGCPTSDAHNAVTFGAGQQFEEIFQHLDKLGLQMVGGSDQSVGAAGGWAQGGGHSSLTPTYGLGADRTLQYKVVTPDGVARIANACQNEDLFWALRGGGGGTFGVVLEATMMVSEVESYRVANINWPPTTPNLKQVLEIFLDNATNFALQGWGGYVTITTGNIILMTPRLNLKEAEEAMHALIELTTQLGGVSTVTEVPTFLSWFDNYVRGMAGAQALVGLPIAMASRLVPQKNHATSEGRAELLEALSSAFGLSVFSQIHFTSPYGFTGSDGSDTSVNPVWRTSLYQVIVVNSWLFDSTLEQRKEAYAQTTKSINYLRDITPDSGAYHNEADIHEPNYGHSFYNTNYVRLLEIKNKYDPDHILDCWQCVGWQGPSRPRYSCYI</sequence>
<dbReference type="InterPro" id="IPR016169">
    <property type="entry name" value="FAD-bd_PCMH_sub2"/>
</dbReference>
<gene>
    <name evidence="5" type="ORF">AAE3_LOCUS13418</name>
</gene>
<accession>A0A8S0XTK3</accession>
<evidence type="ECO:0000313" key="5">
    <source>
        <dbReference type="EMBL" id="CAA7271094.1"/>
    </source>
</evidence>
<dbReference type="Gene3D" id="3.30.465.10">
    <property type="match status" value="2"/>
</dbReference>
<dbReference type="InterPro" id="IPR006094">
    <property type="entry name" value="Oxid_FAD_bind_N"/>
</dbReference>
<dbReference type="EMBL" id="CACVBS010000101">
    <property type="protein sequence ID" value="CAA7271094.1"/>
    <property type="molecule type" value="Genomic_DNA"/>
</dbReference>
<organism evidence="5 6">
    <name type="scientific">Cyclocybe aegerita</name>
    <name type="common">Black poplar mushroom</name>
    <name type="synonym">Agrocybe aegerita</name>
    <dbReference type="NCBI Taxonomy" id="1973307"/>
    <lineage>
        <taxon>Eukaryota</taxon>
        <taxon>Fungi</taxon>
        <taxon>Dikarya</taxon>
        <taxon>Basidiomycota</taxon>
        <taxon>Agaricomycotina</taxon>
        <taxon>Agaricomycetes</taxon>
        <taxon>Agaricomycetidae</taxon>
        <taxon>Agaricales</taxon>
        <taxon>Agaricineae</taxon>
        <taxon>Bolbitiaceae</taxon>
        <taxon>Cyclocybe</taxon>
    </lineage>
</organism>
<dbReference type="PROSITE" id="PS51387">
    <property type="entry name" value="FAD_PCMH"/>
    <property type="match status" value="1"/>
</dbReference>
<evidence type="ECO:0000256" key="3">
    <source>
        <dbReference type="SAM" id="SignalP"/>
    </source>
</evidence>
<name>A0A8S0XTK3_CYCAE</name>
<keyword evidence="6" id="KW-1185">Reference proteome</keyword>